<dbReference type="EMBL" id="CP056030">
    <property type="protein sequence ID" value="QKZ04308.1"/>
    <property type="molecule type" value="Genomic_DNA"/>
</dbReference>
<organism evidence="2 3">
    <name type="scientific">Pseudomonas eucalypticola</name>
    <dbReference type="NCBI Taxonomy" id="2599595"/>
    <lineage>
        <taxon>Bacteria</taxon>
        <taxon>Pseudomonadati</taxon>
        <taxon>Pseudomonadota</taxon>
        <taxon>Gammaproteobacteria</taxon>
        <taxon>Pseudomonadales</taxon>
        <taxon>Pseudomonadaceae</taxon>
        <taxon>Pseudomonas</taxon>
    </lineage>
</organism>
<evidence type="ECO:0000256" key="1">
    <source>
        <dbReference type="SAM" id="Phobius"/>
    </source>
</evidence>
<gene>
    <name evidence="2" type="ORF">HWQ56_11140</name>
</gene>
<keyword evidence="1" id="KW-1133">Transmembrane helix</keyword>
<dbReference type="InterPro" id="IPR012666">
    <property type="entry name" value="CbtA_put"/>
</dbReference>
<keyword evidence="3" id="KW-1185">Reference proteome</keyword>
<evidence type="ECO:0000313" key="2">
    <source>
        <dbReference type="EMBL" id="QKZ04308.1"/>
    </source>
</evidence>
<sequence>MTGTLLLRGLFVGILAGLLAFSFAKYFGESQVDQAFAFEEHLDQGAAPELLGRELQSGVGLLSGVLVYSATMGVLFALAFAYCTGRAGRLGPRGLSALLALAAFVAVVVVPGLKYPANPPSIGDPDIIRERTHLLLLMVTLSVVAMVIAVNFARSLLPRHGAWTAALISAALYLLVVNLGGSVFPPVVEVPDSFSAENLWQFRLASLGIQLVMWTALGLIFGWLTERDTRVLRGSFKR</sequence>
<dbReference type="KEGG" id="pez:HWQ56_11140"/>
<feature type="transmembrane region" description="Helical" evidence="1">
    <location>
        <begin position="204"/>
        <end position="224"/>
    </location>
</feature>
<evidence type="ECO:0000313" key="3">
    <source>
        <dbReference type="Proteomes" id="UP000509568"/>
    </source>
</evidence>
<feature type="transmembrane region" description="Helical" evidence="1">
    <location>
        <begin position="133"/>
        <end position="153"/>
    </location>
</feature>
<accession>A0A7D5HNC0</accession>
<keyword evidence="1" id="KW-0472">Membrane</keyword>
<name>A0A7D5HNC0_9PSED</name>
<reference evidence="2 3" key="1">
    <citation type="submission" date="2020-06" db="EMBL/GenBank/DDBJ databases">
        <title>Pseudomonas eucalypticola sp. nov., an endophyte of Eucalyptus dunnii leaves with biocontrol ability of eucalyptus leaf blight.</title>
        <authorList>
            <person name="Liu Y."/>
            <person name="Song Z."/>
            <person name="Zeng H."/>
            <person name="Lu M."/>
            <person name="Wang X."/>
            <person name="Lian X."/>
            <person name="Zhang Q."/>
        </authorList>
    </citation>
    <scope>NUCLEOTIDE SEQUENCE [LARGE SCALE GENOMIC DNA]</scope>
    <source>
        <strain evidence="2 3">NP-1</strain>
    </source>
</reference>
<dbReference type="AlphaFoldDB" id="A0A7D5HNC0"/>
<feature type="transmembrane region" description="Helical" evidence="1">
    <location>
        <begin position="95"/>
        <end position="113"/>
    </location>
</feature>
<keyword evidence="1" id="KW-0812">Transmembrane</keyword>
<feature type="transmembrane region" description="Helical" evidence="1">
    <location>
        <begin position="59"/>
        <end position="83"/>
    </location>
</feature>
<dbReference type="Pfam" id="PF09490">
    <property type="entry name" value="CbtA"/>
    <property type="match status" value="1"/>
</dbReference>
<protein>
    <submittedName>
        <fullName evidence="2">CbtA family protein</fullName>
    </submittedName>
</protein>
<dbReference type="Proteomes" id="UP000509568">
    <property type="component" value="Chromosome"/>
</dbReference>
<dbReference type="RefSeq" id="WP_176570506.1">
    <property type="nucleotide sequence ID" value="NZ_CP056030.1"/>
</dbReference>
<proteinExistence type="predicted"/>
<feature type="transmembrane region" description="Helical" evidence="1">
    <location>
        <begin position="165"/>
        <end position="184"/>
    </location>
</feature>